<dbReference type="OrthoDB" id="433512at2759"/>
<accession>L8E840</accession>
<dbReference type="AlphaFoldDB" id="L8E840"/>
<evidence type="ECO:0000313" key="1">
    <source>
        <dbReference type="EMBL" id="CCQ43465.1"/>
    </source>
</evidence>
<dbReference type="ChiTaRS" id="SV2A">
    <property type="organism name" value="human"/>
</dbReference>
<reference evidence="1" key="1">
    <citation type="journal article" date="2013" name="PLoS ONE">
        <title>Direct detection of alternative open reading frames translation products in human significantly expands the proteome.</title>
        <authorList>
            <person name="Vanderperre B."/>
            <person name="Lucier J.-F."/>
            <person name="Motard J."/>
            <person name="Tremblay G."/>
            <person name="Vanderperre S."/>
            <person name="Wisztorski M."/>
            <person name="Salzet M."/>
            <person name="Boisvert F.-M."/>
            <person name="Roucou X."/>
        </authorList>
    </citation>
    <scope>NUCLEOTIDE SEQUENCE</scope>
</reference>
<name>L8E840_HUMAN</name>
<proteinExistence type="predicted"/>
<organism evidence="1">
    <name type="scientific">Homo sapiens</name>
    <name type="common">Human</name>
    <dbReference type="NCBI Taxonomy" id="9606"/>
    <lineage>
        <taxon>Eukaryota</taxon>
        <taxon>Metazoa</taxon>
        <taxon>Chordata</taxon>
        <taxon>Craniata</taxon>
        <taxon>Vertebrata</taxon>
        <taxon>Euteleostomi</taxon>
        <taxon>Mammalia</taxon>
        <taxon>Eutheria</taxon>
        <taxon>Euarchontoglires</taxon>
        <taxon>Primates</taxon>
        <taxon>Haplorrhini</taxon>
        <taxon>Catarrhini</taxon>
        <taxon>Hominidae</taxon>
        <taxon>Homo</taxon>
    </lineage>
</organism>
<sequence length="69" mass="7934">MMMMTSLLPVMVITEEKGPRMRRKVVHPVMLLRAMTRMMRSMKGNIRAFPGQSLGAKASGWQMGRPWLE</sequence>
<gene>
    <name evidence="1" type="primary">SV2A</name>
</gene>
<protein>
    <submittedName>
        <fullName evidence="1">Alternative protein SV2A</fullName>
    </submittedName>
</protein>
<dbReference type="EMBL" id="HF583968">
    <property type="protein sequence ID" value="CCQ43465.1"/>
    <property type="molecule type" value="Genomic_DNA"/>
</dbReference>